<sequence length="44" mass="4938">HSFMSSQAVLPSPTKPSGQLQMYPSATLRHSAFSWQLNLYNKIS</sequence>
<feature type="non-terminal residue" evidence="2">
    <location>
        <position position="1"/>
    </location>
</feature>
<dbReference type="Proteomes" id="UP000011014">
    <property type="component" value="Unassembled WGS sequence"/>
</dbReference>
<evidence type="ECO:0000256" key="1">
    <source>
        <dbReference type="SAM" id="MobiDB-lite"/>
    </source>
</evidence>
<accession>E4YYL3</accession>
<feature type="region of interest" description="Disordered" evidence="1">
    <location>
        <begin position="1"/>
        <end position="21"/>
    </location>
</feature>
<dbReference type="EMBL" id="FN655977">
    <property type="protein sequence ID" value="CBY40541.1"/>
    <property type="molecule type" value="Genomic_DNA"/>
</dbReference>
<reference evidence="2" key="1">
    <citation type="journal article" date="2010" name="Science">
        <title>Plasticity of animal genome architecture unmasked by rapid evolution of a pelagic tunicate.</title>
        <authorList>
            <person name="Denoeud F."/>
            <person name="Henriet S."/>
            <person name="Mungpakdee S."/>
            <person name="Aury J.M."/>
            <person name="Da Silva C."/>
            <person name="Brinkmann H."/>
            <person name="Mikhaleva J."/>
            <person name="Olsen L.C."/>
            <person name="Jubin C."/>
            <person name="Canestro C."/>
            <person name="Bouquet J.M."/>
            <person name="Danks G."/>
            <person name="Poulain J."/>
            <person name="Campsteijn C."/>
            <person name="Adamski M."/>
            <person name="Cross I."/>
            <person name="Yadetie F."/>
            <person name="Muffato M."/>
            <person name="Louis A."/>
            <person name="Butcher S."/>
            <person name="Tsagkogeorga G."/>
            <person name="Konrad A."/>
            <person name="Singh S."/>
            <person name="Jensen M.F."/>
            <person name="Cong E.H."/>
            <person name="Eikeseth-Otteraa H."/>
            <person name="Noel B."/>
            <person name="Anthouard V."/>
            <person name="Porcel B.M."/>
            <person name="Kachouri-Lafond R."/>
            <person name="Nishino A."/>
            <person name="Ugolini M."/>
            <person name="Chourrout P."/>
            <person name="Nishida H."/>
            <person name="Aasland R."/>
            <person name="Huzurbazar S."/>
            <person name="Westhof E."/>
            <person name="Delsuc F."/>
            <person name="Lehrach H."/>
            <person name="Reinhardt R."/>
            <person name="Weissenbach J."/>
            <person name="Roy S.W."/>
            <person name="Artiguenave F."/>
            <person name="Postlethwait J.H."/>
            <person name="Manak J.R."/>
            <person name="Thompson E.M."/>
            <person name="Jaillon O."/>
            <person name="Du Pasquier L."/>
            <person name="Boudinot P."/>
            <person name="Liberles D.A."/>
            <person name="Volff J.N."/>
            <person name="Philippe H."/>
            <person name="Lenhard B."/>
            <person name="Roest Crollius H."/>
            <person name="Wincker P."/>
            <person name="Chourrout D."/>
        </authorList>
    </citation>
    <scope>NUCLEOTIDE SEQUENCE [LARGE SCALE GENOMIC DNA]</scope>
</reference>
<gene>
    <name evidence="2" type="ORF">GSOID_T00022557001</name>
</gene>
<proteinExistence type="predicted"/>
<evidence type="ECO:0000313" key="2">
    <source>
        <dbReference type="EMBL" id="CBY40541.1"/>
    </source>
</evidence>
<name>E4YYL3_OIKDI</name>
<protein>
    <submittedName>
        <fullName evidence="2">Uncharacterized protein</fullName>
    </submittedName>
</protein>
<dbReference type="AlphaFoldDB" id="E4YYL3"/>
<organism evidence="2">
    <name type="scientific">Oikopleura dioica</name>
    <name type="common">Tunicate</name>
    <dbReference type="NCBI Taxonomy" id="34765"/>
    <lineage>
        <taxon>Eukaryota</taxon>
        <taxon>Metazoa</taxon>
        <taxon>Chordata</taxon>
        <taxon>Tunicata</taxon>
        <taxon>Appendicularia</taxon>
        <taxon>Copelata</taxon>
        <taxon>Oikopleuridae</taxon>
        <taxon>Oikopleura</taxon>
    </lineage>
</organism>